<proteinExistence type="predicted"/>
<sequence>MSNINSLVLQIQSTIDIYELQAENQDKKKEICYEGNTLSYANWILGLHKDESPNTTNTVYLYTNVCKKNDGMYEEYLLVRPDKKIKDDKTLRTHMKEKYKKDEGDLKDNKDLLTDGRTELNRLTEKLKENETLRKDKVKTLKQIRKKVTTEQEELTDKKTTLEDEGLEDKLNEISPKLLEQQKKLREKQGEIREKEEQRDDIMNSLQNIQGGADSDDDNAGPTDISITATTLLDTNDDTEGMEQQTNDDTEGMEQQTNDDTEGMEQQTNDNTEGMEQQTNDDDQRIEQLNEKLEQLNEELEQLNKELEPLQQEVTVLEEDFSKINNRIQELGIATLEQTITDELESIQTLTQELTELNKQGGLIDNDIEVLDVVSTLEQKIEAHKHNFESKPNKLYEIKIKDFGDDNVQAVNVLNADYIDIGMLYEDVAYMVGKKPTELPTEDPVIISESDNTESTSFAQQPVVTGESISHSDSDTGSDNVSIGESDNTESTSFAQQPVVTGESISDSDSDTGSDNVSIGDLDILTPDKQQLLLDEFDSNNLTLQEQDKPVVISLDSDSDSDSDFNIEASFFNEKPLLEEVPSDNLTLQEPPAVISLNSNSDSDSDSESDVNIKTSDIVTHDEQGSFNDSLLELPDTDTILQQEQLELPKDIINETSNILTQDQLELSNEDEDEYDEEAFFHDATPKLIEDLQFIEDQLKSYDDYKYIKDRTFEVVESIIKENLLEHFKELYINASIGDLPATLIITKLSNALKKKDINKFLSMISDMKTSINEYYNTNDNNEQEILEQLVKKFRKYRGGSVKKQKTKKQKPLRKNNSFRKKRKAKV</sequence>
<evidence type="ECO:0000256" key="1">
    <source>
        <dbReference type="SAM" id="Coils"/>
    </source>
</evidence>
<accession>A0A6C0AUV5</accession>
<feature type="region of interest" description="Disordered" evidence="2">
    <location>
        <begin position="207"/>
        <end position="281"/>
    </location>
</feature>
<evidence type="ECO:0000256" key="2">
    <source>
        <dbReference type="SAM" id="MobiDB-lite"/>
    </source>
</evidence>
<evidence type="ECO:0000313" key="3">
    <source>
        <dbReference type="EMBL" id="QHS83243.1"/>
    </source>
</evidence>
<feature type="region of interest" description="Disordered" evidence="2">
    <location>
        <begin position="450"/>
        <end position="521"/>
    </location>
</feature>
<protein>
    <submittedName>
        <fullName evidence="3">Uncharacterized protein</fullName>
    </submittedName>
</protein>
<dbReference type="AlphaFoldDB" id="A0A6C0AUV5"/>
<feature type="coiled-coil region" evidence="1">
    <location>
        <begin position="138"/>
        <end position="205"/>
    </location>
</feature>
<name>A0A6C0AUV5_9ZZZZ</name>
<organism evidence="3">
    <name type="scientific">viral metagenome</name>
    <dbReference type="NCBI Taxonomy" id="1070528"/>
    <lineage>
        <taxon>unclassified sequences</taxon>
        <taxon>metagenomes</taxon>
        <taxon>organismal metagenomes</taxon>
    </lineage>
</organism>
<feature type="compositionally biased region" description="Acidic residues" evidence="2">
    <location>
        <begin position="235"/>
        <end position="263"/>
    </location>
</feature>
<keyword evidence="1" id="KW-0175">Coiled coil</keyword>
<feature type="compositionally biased region" description="Polar residues" evidence="2">
    <location>
        <begin position="450"/>
        <end position="499"/>
    </location>
</feature>
<feature type="region of interest" description="Disordered" evidence="2">
    <location>
        <begin position="798"/>
        <end position="827"/>
    </location>
</feature>
<reference evidence="3" key="1">
    <citation type="journal article" date="2020" name="Nature">
        <title>Giant virus diversity and host interactions through global metagenomics.</title>
        <authorList>
            <person name="Schulz F."/>
            <person name="Roux S."/>
            <person name="Paez-Espino D."/>
            <person name="Jungbluth S."/>
            <person name="Walsh D.A."/>
            <person name="Denef V.J."/>
            <person name="McMahon K.D."/>
            <person name="Konstantinidis K.T."/>
            <person name="Eloe-Fadrosh E.A."/>
            <person name="Kyrpides N.C."/>
            <person name="Woyke T."/>
        </authorList>
    </citation>
    <scope>NUCLEOTIDE SEQUENCE</scope>
    <source>
        <strain evidence="3">GVMAG-S-ERX555943-30</strain>
    </source>
</reference>
<dbReference type="EMBL" id="MN738750">
    <property type="protein sequence ID" value="QHS83243.1"/>
    <property type="molecule type" value="Genomic_DNA"/>
</dbReference>
<feature type="compositionally biased region" description="Polar residues" evidence="2">
    <location>
        <begin position="264"/>
        <end position="278"/>
    </location>
</feature>